<name>A0A423Q266_9GAMM</name>
<gene>
    <name evidence="1" type="ORF">SAHL_04940</name>
</gene>
<evidence type="ECO:0000313" key="2">
    <source>
        <dbReference type="Proteomes" id="UP000285123"/>
    </source>
</evidence>
<evidence type="ECO:0000313" key="1">
    <source>
        <dbReference type="EMBL" id="ROO32509.1"/>
    </source>
</evidence>
<proteinExistence type="predicted"/>
<organism evidence="1 2">
    <name type="scientific">Salinisphaera orenii YIM 95161</name>
    <dbReference type="NCBI Taxonomy" id="1051139"/>
    <lineage>
        <taxon>Bacteria</taxon>
        <taxon>Pseudomonadati</taxon>
        <taxon>Pseudomonadota</taxon>
        <taxon>Gammaproteobacteria</taxon>
        <taxon>Salinisphaerales</taxon>
        <taxon>Salinisphaeraceae</taxon>
        <taxon>Salinisphaera</taxon>
    </lineage>
</organism>
<reference evidence="1 2" key="1">
    <citation type="submission" date="2013-10" db="EMBL/GenBank/DDBJ databases">
        <title>Salinisphaera halophila YIM 95161 Genome Sequencing.</title>
        <authorList>
            <person name="Lai Q."/>
            <person name="Li C."/>
            <person name="Shao Z."/>
        </authorList>
    </citation>
    <scope>NUCLEOTIDE SEQUENCE [LARGE SCALE GENOMIC DNA]</scope>
    <source>
        <strain evidence="1 2">YIM 95161</strain>
    </source>
</reference>
<protein>
    <submittedName>
        <fullName evidence="1">Uncharacterized protein</fullName>
    </submittedName>
</protein>
<accession>A0A423Q266</accession>
<sequence length="31" mass="3357">MGTNVAIEYGVGLVALYVESAIDGYSRTFFL</sequence>
<dbReference type="EMBL" id="AYKF01000066">
    <property type="protein sequence ID" value="ROO32509.1"/>
    <property type="molecule type" value="Genomic_DNA"/>
</dbReference>
<dbReference type="AlphaFoldDB" id="A0A423Q266"/>
<comment type="caution">
    <text evidence="1">The sequence shown here is derived from an EMBL/GenBank/DDBJ whole genome shotgun (WGS) entry which is preliminary data.</text>
</comment>
<dbReference type="Proteomes" id="UP000285123">
    <property type="component" value="Unassembled WGS sequence"/>
</dbReference>